<dbReference type="GO" id="GO:0005664">
    <property type="term" value="C:nuclear origin of replication recognition complex"/>
    <property type="evidence" value="ECO:0007669"/>
    <property type="project" value="UniProtKB-UniRule"/>
</dbReference>
<dbReference type="EMBL" id="JANQDX010000017">
    <property type="protein sequence ID" value="KAL0909031.1"/>
    <property type="molecule type" value="Genomic_DNA"/>
</dbReference>
<feature type="region of interest" description="Disordered" evidence="6">
    <location>
        <begin position="431"/>
        <end position="451"/>
    </location>
</feature>
<comment type="similarity">
    <text evidence="2 5">Belongs to the ORC2 family.</text>
</comment>
<dbReference type="InterPro" id="IPR056773">
    <property type="entry name" value="WHD_ORC2"/>
</dbReference>
<evidence type="ECO:0000256" key="1">
    <source>
        <dbReference type="ARBA" id="ARBA00004123"/>
    </source>
</evidence>
<dbReference type="AlphaFoldDB" id="A0ABD0U930"/>
<dbReference type="PANTHER" id="PTHR14052:SF0">
    <property type="entry name" value="ORIGIN RECOGNITION COMPLEX SUBUNIT 2"/>
    <property type="match status" value="1"/>
</dbReference>
<protein>
    <recommendedName>
        <fullName evidence="5">Origin recognition complex subunit 2</fullName>
    </recommendedName>
</protein>
<feature type="domain" description="Origin recognition complex subunit 2 RecA-like" evidence="7">
    <location>
        <begin position="71"/>
        <end position="230"/>
    </location>
</feature>
<evidence type="ECO:0000256" key="4">
    <source>
        <dbReference type="ARBA" id="ARBA00023242"/>
    </source>
</evidence>
<dbReference type="Pfam" id="PF24882">
    <property type="entry name" value="WHD_ORC2"/>
    <property type="match status" value="1"/>
</dbReference>
<evidence type="ECO:0000256" key="3">
    <source>
        <dbReference type="ARBA" id="ARBA00022705"/>
    </source>
</evidence>
<dbReference type="Pfam" id="PF04084">
    <property type="entry name" value="RecA-like_ORC2"/>
    <property type="match status" value="1"/>
</dbReference>
<evidence type="ECO:0000313" key="9">
    <source>
        <dbReference type="EMBL" id="KAL0909031.1"/>
    </source>
</evidence>
<evidence type="ECO:0000259" key="8">
    <source>
        <dbReference type="Pfam" id="PF24882"/>
    </source>
</evidence>
<dbReference type="InterPro" id="IPR056772">
    <property type="entry name" value="RecA-like_ORC2"/>
</dbReference>
<comment type="subcellular location">
    <subcellularLocation>
        <location evidence="1 5">Nucleus</location>
    </subcellularLocation>
</comment>
<organism evidence="9 10">
    <name type="scientific">Dendrobium thyrsiflorum</name>
    <name type="common">Pinecone-like raceme dendrobium</name>
    <name type="synonym">Orchid</name>
    <dbReference type="NCBI Taxonomy" id="117978"/>
    <lineage>
        <taxon>Eukaryota</taxon>
        <taxon>Viridiplantae</taxon>
        <taxon>Streptophyta</taxon>
        <taxon>Embryophyta</taxon>
        <taxon>Tracheophyta</taxon>
        <taxon>Spermatophyta</taxon>
        <taxon>Magnoliopsida</taxon>
        <taxon>Liliopsida</taxon>
        <taxon>Asparagales</taxon>
        <taxon>Orchidaceae</taxon>
        <taxon>Epidendroideae</taxon>
        <taxon>Malaxideae</taxon>
        <taxon>Dendrobiinae</taxon>
        <taxon>Dendrobium</taxon>
    </lineage>
</organism>
<gene>
    <name evidence="9" type="ORF">M5K25_023553</name>
</gene>
<comment type="caution">
    <text evidence="9">The sequence shown here is derived from an EMBL/GenBank/DDBJ whole genome shotgun (WGS) entry which is preliminary data.</text>
</comment>
<keyword evidence="4 5" id="KW-0539">Nucleus</keyword>
<dbReference type="GO" id="GO:0006260">
    <property type="term" value="P:DNA replication"/>
    <property type="evidence" value="ECO:0007669"/>
    <property type="project" value="UniProtKB-UniRule"/>
</dbReference>
<keyword evidence="3 5" id="KW-0235">DNA replication</keyword>
<dbReference type="GO" id="GO:0003688">
    <property type="term" value="F:DNA replication origin binding"/>
    <property type="evidence" value="ECO:0007669"/>
    <property type="project" value="UniProtKB-UniRule"/>
</dbReference>
<dbReference type="PANTHER" id="PTHR14052">
    <property type="entry name" value="ORIGIN RECOGNITION COMPLEX SUBUNIT 2"/>
    <property type="match status" value="1"/>
</dbReference>
<comment type="subunit">
    <text evidence="5">Component of the origin recognition complex (ORC).</text>
</comment>
<comment type="function">
    <text evidence="5">Component of the origin recognition complex (ORC) that binds origins of replication. DNA-binding is ATP-dependent. ORC is required to assemble the pre-replication complex necessary to initiate DNA replication.</text>
</comment>
<dbReference type="Proteomes" id="UP001552299">
    <property type="component" value="Unassembled WGS sequence"/>
</dbReference>
<evidence type="ECO:0000313" key="10">
    <source>
        <dbReference type="Proteomes" id="UP001552299"/>
    </source>
</evidence>
<name>A0ABD0U930_DENTH</name>
<accession>A0ABD0U930</accession>
<feature type="domain" description="Origin recognition complex subunit 2 winged-helix" evidence="8">
    <location>
        <begin position="294"/>
        <end position="353"/>
    </location>
</feature>
<evidence type="ECO:0000256" key="2">
    <source>
        <dbReference type="ARBA" id="ARBA00007421"/>
    </source>
</evidence>
<proteinExistence type="inferred from homology"/>
<evidence type="ECO:0000256" key="6">
    <source>
        <dbReference type="SAM" id="MobiDB-lite"/>
    </source>
</evidence>
<evidence type="ECO:0000256" key="5">
    <source>
        <dbReference type="RuleBase" id="RU368084"/>
    </source>
</evidence>
<dbReference type="InterPro" id="IPR007220">
    <property type="entry name" value="ORC2"/>
</dbReference>
<reference evidence="9 10" key="1">
    <citation type="journal article" date="2024" name="Plant Biotechnol. J.">
        <title>Dendrobium thyrsiflorum genome and its molecular insights into genes involved in important horticultural traits.</title>
        <authorList>
            <person name="Chen B."/>
            <person name="Wang J.Y."/>
            <person name="Zheng P.J."/>
            <person name="Li K.L."/>
            <person name="Liang Y.M."/>
            <person name="Chen X.F."/>
            <person name="Zhang C."/>
            <person name="Zhao X."/>
            <person name="He X."/>
            <person name="Zhang G.Q."/>
            <person name="Liu Z.J."/>
            <person name="Xu Q."/>
        </authorList>
    </citation>
    <scope>NUCLEOTIDE SEQUENCE [LARGE SCALE GENOMIC DNA]</scope>
    <source>
        <strain evidence="9">GZMU011</strain>
    </source>
</reference>
<sequence>MDLNAFESLAMDEEGDEEEEFGFSRNYFLAKELGSSSRKKSVRKLSEIDLVDEQVLRAAVSEIRPKNEAGIEALLRSYKDQYSKWLFELRCGLGLLMYGFGSKKVLLEDFASTALTDYDVIVINGYLPSINIKQVVVTIAELLQDKQLCRRKVSTGNRQRTQQQFNTHSIDDLLTYLNEEVVDVKDSIVCLVIHNIDGPALRDSESQQYLARMACCFNVRVIASIDHMVHTQFNWCWYHVPTFAPYKAEGVFFPLILASGTAAQCARTATIVLQSLNPNAQSVFKVLAEYQLANEKAEGMPVNTLHTKCRERFLVSSQVTLNSHLTEFRDHGLLKARKHSDGQDCLYIPLSSEALQKLLSDLGTSYSSTETSIPGHWLPIPHPSPHSIRLSTAPEQFQSLPLDVSVTNVSSNVPHSAAADLPDELGLLESTASSSANARTIQPSRKPAATNSIKNLNGIQSSANSFVIHSEDSRIGMVNSTGFPNVITQQQPISPVQQHLDPIRKADRLKGAALKMSSGSSEWRRRNTFPGKNYSVGSDKNIASTKMKQIYNEIKIQFSTSFFLFAWIKQFFILCENLNLGCSLLKETTSSITWNTFPSTVHKLLQSSAIIKA</sequence>
<evidence type="ECO:0000259" key="7">
    <source>
        <dbReference type="Pfam" id="PF04084"/>
    </source>
</evidence>
<keyword evidence="10" id="KW-1185">Reference proteome</keyword>